<dbReference type="EMBL" id="JABAIV010000003">
    <property type="protein sequence ID" value="NNG23557.1"/>
    <property type="molecule type" value="Genomic_DNA"/>
</dbReference>
<keyword evidence="4" id="KW-1185">Reference proteome</keyword>
<dbReference type="GO" id="GO:0000160">
    <property type="term" value="P:phosphorelay signal transduction system"/>
    <property type="evidence" value="ECO:0007669"/>
    <property type="project" value="InterPro"/>
</dbReference>
<organism evidence="3 4">
    <name type="scientific">Telluria aromaticivorans</name>
    <dbReference type="NCBI Taxonomy" id="2725995"/>
    <lineage>
        <taxon>Bacteria</taxon>
        <taxon>Pseudomonadati</taxon>
        <taxon>Pseudomonadota</taxon>
        <taxon>Betaproteobacteria</taxon>
        <taxon>Burkholderiales</taxon>
        <taxon>Oxalobacteraceae</taxon>
        <taxon>Telluria group</taxon>
        <taxon>Telluria</taxon>
    </lineage>
</organism>
<dbReference type="AlphaFoldDB" id="A0A7Y2JYY0"/>
<evidence type="ECO:0000256" key="1">
    <source>
        <dbReference type="PROSITE-ProRule" id="PRU00169"/>
    </source>
</evidence>
<protein>
    <submittedName>
        <fullName evidence="3">Response regulator</fullName>
    </submittedName>
</protein>
<name>A0A7Y2JYY0_9BURK</name>
<dbReference type="RefSeq" id="WP_171084223.1">
    <property type="nucleotide sequence ID" value="NZ_JABAIV010000003.1"/>
</dbReference>
<dbReference type="PROSITE" id="PS50110">
    <property type="entry name" value="RESPONSE_REGULATORY"/>
    <property type="match status" value="1"/>
</dbReference>
<gene>
    <name evidence="3" type="ORF">HGB41_11185</name>
</gene>
<sequence>MNKDRHFGILLVEPSNLLRRTVSLTVRGLGTADVTEAATYQTAQQVCELRRFDGAVIALERPPQGDTCEGLTLVHQIRLGRCASPADIPIAVLVGSCDTTLLQLLRASDISRILIKPFRVRDVIDTIDGMRERAHGATV</sequence>
<dbReference type="Proteomes" id="UP000533905">
    <property type="component" value="Unassembled WGS sequence"/>
</dbReference>
<evidence type="ECO:0000313" key="3">
    <source>
        <dbReference type="EMBL" id="NNG23557.1"/>
    </source>
</evidence>
<dbReference type="SUPFAM" id="SSF52172">
    <property type="entry name" value="CheY-like"/>
    <property type="match status" value="1"/>
</dbReference>
<comment type="caution">
    <text evidence="3">The sequence shown here is derived from an EMBL/GenBank/DDBJ whole genome shotgun (WGS) entry which is preliminary data.</text>
</comment>
<evidence type="ECO:0000259" key="2">
    <source>
        <dbReference type="PROSITE" id="PS50110"/>
    </source>
</evidence>
<dbReference type="Gene3D" id="3.40.50.2300">
    <property type="match status" value="1"/>
</dbReference>
<evidence type="ECO:0000313" key="4">
    <source>
        <dbReference type="Proteomes" id="UP000533905"/>
    </source>
</evidence>
<comment type="caution">
    <text evidence="1">Lacks conserved residue(s) required for the propagation of feature annotation.</text>
</comment>
<accession>A0A7Y2JYY0</accession>
<reference evidence="3 4" key="1">
    <citation type="submission" date="2020-04" db="EMBL/GenBank/DDBJ databases">
        <title>Massilia sp. nov., a cold adapted bacteria isolated from Arctic soil.</title>
        <authorList>
            <person name="Son J."/>
            <person name="Ka J.-O."/>
        </authorList>
    </citation>
    <scope>NUCLEOTIDE SEQUENCE [LARGE SCALE GENOMIC DNA]</scope>
    <source>
        <strain evidence="3 4">ML15P13</strain>
    </source>
</reference>
<dbReference type="InterPro" id="IPR011006">
    <property type="entry name" value="CheY-like_superfamily"/>
</dbReference>
<feature type="domain" description="Response regulatory" evidence="2">
    <location>
        <begin position="8"/>
        <end position="131"/>
    </location>
</feature>
<proteinExistence type="predicted"/>
<dbReference type="InterPro" id="IPR001789">
    <property type="entry name" value="Sig_transdc_resp-reg_receiver"/>
</dbReference>